<evidence type="ECO:0000313" key="2">
    <source>
        <dbReference type="EMBL" id="MBX7289502.1"/>
    </source>
</evidence>
<evidence type="ECO:0000259" key="1">
    <source>
        <dbReference type="Pfam" id="PF00857"/>
    </source>
</evidence>
<evidence type="ECO:0000313" key="3">
    <source>
        <dbReference type="Proteomes" id="UP000775179"/>
    </source>
</evidence>
<gene>
    <name evidence="2" type="ORF">K4H94_00350</name>
</gene>
<dbReference type="InterPro" id="IPR000868">
    <property type="entry name" value="Isochorismatase-like_dom"/>
</dbReference>
<dbReference type="InterPro" id="IPR044717">
    <property type="entry name" value="NIC1"/>
</dbReference>
<dbReference type="SUPFAM" id="SSF52499">
    <property type="entry name" value="Isochorismatase-like hydrolases"/>
    <property type="match status" value="1"/>
</dbReference>
<accession>A0ABD4RDN2</accession>
<reference evidence="2 3" key="1">
    <citation type="submission" date="2021-08" db="EMBL/GenBank/DDBJ databases">
        <title>Genome sequence analysis of Clostridium chauvoei strains of European origin and evaluation of typing options for outbreak investigations.</title>
        <authorList>
            <person name="Abdel-Glil M."/>
            <person name="Thomas P."/>
            <person name="Seyboldt C."/>
        </authorList>
    </citation>
    <scope>NUCLEOTIDE SEQUENCE [LARGE SCALE GENOMIC DNA]</scope>
    <source>
        <strain evidence="2 3">S0260-09</strain>
    </source>
</reference>
<proteinExistence type="predicted"/>
<protein>
    <submittedName>
        <fullName evidence="2">Cysteine hydrolase</fullName>
    </submittedName>
</protein>
<dbReference type="InterPro" id="IPR036380">
    <property type="entry name" value="Isochorismatase-like_sf"/>
</dbReference>
<comment type="caution">
    <text evidence="2">The sequence shown here is derived from an EMBL/GenBank/DDBJ whole genome shotgun (WGS) entry which is preliminary data.</text>
</comment>
<dbReference type="PANTHER" id="PTHR47297">
    <property type="match status" value="1"/>
</dbReference>
<dbReference type="PANTHER" id="PTHR47297:SF2">
    <property type="entry name" value="OS02G0606800 PROTEIN"/>
    <property type="match status" value="1"/>
</dbReference>
<dbReference type="KEGG" id="cchv:BTM20_07380"/>
<dbReference type="AlphaFoldDB" id="A0ABD4RDN2"/>
<sequence>MIKTIKNIEKEISSIEKININDIKGKRALIIVDMVKGFYSVGALSSPRVSRVINPIVELANKLKDDEKLFFIDSHKENSVEFRSYPKHCIKDSEEEKLIDEIQELTNLDKTTIVKKNSINGFHSIGFKNWLNSNKDIDTFIITGVCTDICVETFTLSLATYFNEMNLEKDIIVPINTAETYDFGNHNGDLMNLITFFKLKSNGIKVVKNIELC</sequence>
<dbReference type="Pfam" id="PF00857">
    <property type="entry name" value="Isochorismatase"/>
    <property type="match status" value="1"/>
</dbReference>
<dbReference type="GeneID" id="66301687"/>
<name>A0ABD4RDN2_9CLOT</name>
<dbReference type="RefSeq" id="WP_021875675.1">
    <property type="nucleotide sequence ID" value="NZ_CP018624.1"/>
</dbReference>
<dbReference type="GO" id="GO:0016787">
    <property type="term" value="F:hydrolase activity"/>
    <property type="evidence" value="ECO:0007669"/>
    <property type="project" value="UniProtKB-KW"/>
</dbReference>
<organism evidence="2 3">
    <name type="scientific">Clostridium chauvoei</name>
    <dbReference type="NCBI Taxonomy" id="46867"/>
    <lineage>
        <taxon>Bacteria</taxon>
        <taxon>Bacillati</taxon>
        <taxon>Bacillota</taxon>
        <taxon>Clostridia</taxon>
        <taxon>Eubacteriales</taxon>
        <taxon>Clostridiaceae</taxon>
        <taxon>Clostridium</taxon>
    </lineage>
</organism>
<dbReference type="Gene3D" id="3.40.50.850">
    <property type="entry name" value="Isochorismatase-like"/>
    <property type="match status" value="1"/>
</dbReference>
<dbReference type="CDD" id="cd00431">
    <property type="entry name" value="cysteine_hydrolases"/>
    <property type="match status" value="1"/>
</dbReference>
<keyword evidence="2" id="KW-0378">Hydrolase</keyword>
<dbReference type="Proteomes" id="UP000775179">
    <property type="component" value="Unassembled WGS sequence"/>
</dbReference>
<dbReference type="EMBL" id="JAIFTX010000001">
    <property type="protein sequence ID" value="MBX7289502.1"/>
    <property type="molecule type" value="Genomic_DNA"/>
</dbReference>
<feature type="domain" description="Isochorismatase-like" evidence="1">
    <location>
        <begin position="28"/>
        <end position="158"/>
    </location>
</feature>